<sequence length="313" mass="34840">MTPPADTAPTEQELEVARILRKFPKLVLEAEARRLPDFLRWGARRRRTALGDDDSLLRLPPPPPAPISPPPDGNEETKDGPRGGGATSSPATPLSFPASGGEEPDSRRPRPSCSSLKAFKNPKQHKEWVKEQSQLIASLSEQKVDLQRSIAEYNALYEKLQARHSWLKDLQSKVAREAMEEVGQRRTQRQDGSFGPAPPGPTTLQSPAARSMVDPHHRAYWSEMGRAALPPPPVYRAAVRGNPAPPPPAERCASLDLNARPEEEEWEQLQSSAYKAAMSAQARKRRLEIQREKNSYSSSSTLFSRTHKMPRLS</sequence>
<dbReference type="Proteomes" id="UP000228380">
    <property type="component" value="Chromosome 18"/>
</dbReference>
<feature type="compositionally biased region" description="Pro residues" evidence="1">
    <location>
        <begin position="59"/>
        <end position="72"/>
    </location>
</feature>
<dbReference type="PANTHER" id="PTHR37614:SF2">
    <property type="entry name" value="OS02G0121400 PROTEIN"/>
    <property type="match status" value="1"/>
</dbReference>
<organism evidence="2 3">
    <name type="scientific">Phoenix dactylifera</name>
    <name type="common">Date palm</name>
    <dbReference type="NCBI Taxonomy" id="42345"/>
    <lineage>
        <taxon>Eukaryota</taxon>
        <taxon>Viridiplantae</taxon>
        <taxon>Streptophyta</taxon>
        <taxon>Embryophyta</taxon>
        <taxon>Tracheophyta</taxon>
        <taxon>Spermatophyta</taxon>
        <taxon>Magnoliopsida</taxon>
        <taxon>Liliopsida</taxon>
        <taxon>Arecaceae</taxon>
        <taxon>Coryphoideae</taxon>
        <taxon>Phoeniceae</taxon>
        <taxon>Phoenix</taxon>
    </lineage>
</organism>
<dbReference type="GeneID" id="103714062"/>
<accession>A0A8B7CI42</accession>
<dbReference type="RefSeq" id="XP_008799417.2">
    <property type="nucleotide sequence ID" value="XM_008801195.4"/>
</dbReference>
<feature type="region of interest" description="Disordered" evidence="1">
    <location>
        <begin position="236"/>
        <end position="313"/>
    </location>
</feature>
<dbReference type="OrthoDB" id="777924at2759"/>
<protein>
    <submittedName>
        <fullName evidence="3">Uncharacterized protein LOC103714062</fullName>
    </submittedName>
</protein>
<dbReference type="AlphaFoldDB" id="A0A8B7CI42"/>
<evidence type="ECO:0000313" key="3">
    <source>
        <dbReference type="RefSeq" id="XP_008799417.2"/>
    </source>
</evidence>
<evidence type="ECO:0000313" key="2">
    <source>
        <dbReference type="Proteomes" id="UP000228380"/>
    </source>
</evidence>
<feature type="region of interest" description="Disordered" evidence="1">
    <location>
        <begin position="37"/>
        <end position="131"/>
    </location>
</feature>
<proteinExistence type="predicted"/>
<feature type="region of interest" description="Disordered" evidence="1">
    <location>
        <begin position="177"/>
        <end position="213"/>
    </location>
</feature>
<reference evidence="3" key="2">
    <citation type="submission" date="2025-08" db="UniProtKB">
        <authorList>
            <consortium name="RefSeq"/>
        </authorList>
    </citation>
    <scope>IDENTIFICATION</scope>
    <source>
        <tissue evidence="3">Young leaves</tissue>
    </source>
</reference>
<gene>
    <name evidence="3" type="primary">LOC103714062</name>
</gene>
<keyword evidence="2" id="KW-1185">Reference proteome</keyword>
<name>A0A8B7CI42_PHODC</name>
<reference evidence="2" key="1">
    <citation type="journal article" date="2019" name="Nat. Commun.">
        <title>Genome-wide association mapping of date palm fruit traits.</title>
        <authorList>
            <person name="Hazzouri K.M."/>
            <person name="Gros-Balthazard M."/>
            <person name="Flowers J.M."/>
            <person name="Copetti D."/>
            <person name="Lemansour A."/>
            <person name="Lebrun M."/>
            <person name="Masmoudi K."/>
            <person name="Ferrand S."/>
            <person name="Dhar M.I."/>
            <person name="Fresquez Z.A."/>
            <person name="Rosas U."/>
            <person name="Zhang J."/>
            <person name="Talag J."/>
            <person name="Lee S."/>
            <person name="Kudrna D."/>
            <person name="Powell R.F."/>
            <person name="Leitch I.J."/>
            <person name="Krueger R.R."/>
            <person name="Wing R.A."/>
            <person name="Amiri K.M.A."/>
            <person name="Purugganan M.D."/>
        </authorList>
    </citation>
    <scope>NUCLEOTIDE SEQUENCE [LARGE SCALE GENOMIC DNA]</scope>
    <source>
        <strain evidence="2">cv. Khalas</strain>
    </source>
</reference>
<evidence type="ECO:0000256" key="1">
    <source>
        <dbReference type="SAM" id="MobiDB-lite"/>
    </source>
</evidence>
<dbReference type="KEGG" id="pda:103714062"/>
<dbReference type="PANTHER" id="PTHR37614">
    <property type="entry name" value="OS02G0121400 PROTEIN"/>
    <property type="match status" value="1"/>
</dbReference>